<dbReference type="GO" id="GO:0007005">
    <property type="term" value="P:mitochondrion organization"/>
    <property type="evidence" value="ECO:0007669"/>
    <property type="project" value="InterPro"/>
</dbReference>
<comment type="similarity">
    <text evidence="3">Belongs to the misato family.</text>
</comment>
<accession>A0A1X2GFV5</accession>
<dbReference type="OrthoDB" id="271881at2759"/>
<comment type="subcellular location">
    <subcellularLocation>
        <location evidence="2">Mitochondrion</location>
    </subcellularLocation>
</comment>
<dbReference type="InterPro" id="IPR029209">
    <property type="entry name" value="DML1/Misato_tubulin"/>
</dbReference>
<comment type="function">
    <text evidence="1">Involved in the partitioning of the mitochondrial organelle and mitochondrial DNA (mtDNA) inheritance.</text>
</comment>
<evidence type="ECO:0000259" key="6">
    <source>
        <dbReference type="Pfam" id="PF14881"/>
    </source>
</evidence>
<feature type="domain" description="Misato Segment II tubulin-like" evidence="5">
    <location>
        <begin position="2"/>
        <end position="109"/>
    </location>
</feature>
<dbReference type="Gene3D" id="3.40.50.1440">
    <property type="entry name" value="Tubulin/FtsZ, GTPase domain"/>
    <property type="match status" value="1"/>
</dbReference>
<dbReference type="CDD" id="cd06060">
    <property type="entry name" value="misato"/>
    <property type="match status" value="1"/>
</dbReference>
<dbReference type="InterPro" id="IPR049942">
    <property type="entry name" value="DML1/Misato"/>
</dbReference>
<dbReference type="InterPro" id="IPR013838">
    <property type="entry name" value="Beta-tubulin_BS"/>
</dbReference>
<dbReference type="PROSITE" id="PS00228">
    <property type="entry name" value="TUBULIN_B_AUTOREG"/>
    <property type="match status" value="1"/>
</dbReference>
<dbReference type="EMBL" id="MCGT01000017">
    <property type="protein sequence ID" value="ORX52832.1"/>
    <property type="molecule type" value="Genomic_DNA"/>
</dbReference>
<evidence type="ECO:0000256" key="4">
    <source>
        <dbReference type="ARBA" id="ARBA00023128"/>
    </source>
</evidence>
<dbReference type="PANTHER" id="PTHR13391">
    <property type="entry name" value="MITOCHONDRIAL DISTRIBUTION REGULATOR MISATO"/>
    <property type="match status" value="1"/>
</dbReference>
<dbReference type="AlphaFoldDB" id="A0A1X2GFV5"/>
<dbReference type="Proteomes" id="UP000242146">
    <property type="component" value="Unassembled WGS sequence"/>
</dbReference>
<dbReference type="SUPFAM" id="SSF52490">
    <property type="entry name" value="Tubulin nucleotide-binding domain-like"/>
    <property type="match status" value="1"/>
</dbReference>
<evidence type="ECO:0000259" key="5">
    <source>
        <dbReference type="Pfam" id="PF10644"/>
    </source>
</evidence>
<name>A0A1X2GFV5_9FUNG</name>
<evidence type="ECO:0000256" key="2">
    <source>
        <dbReference type="ARBA" id="ARBA00004173"/>
    </source>
</evidence>
<sequence length="518" mass="58094">MREIITLQCGSLANHVGTHFWNTQDAYFSYGDDATIEFDHDTLFRLGLTPQGAETYTPRALVFDLKGAFGSIHKYNKLYSSIDSPVAWEHGISKVSSEPPDHPYQQQLQLLEQGQALKQDASEHLDTTVASWADFNRVYYHPRSMNTLTSHQADNPLTPFDTYAIGRSAYQELDREADVYDDLLRHSIEECDQLQGFQVMTEIDSAFGGFTENMLEDIRDDFAKTPILTFGLMQHHASLPTVKLNRMFATTQLSQSSSIFVPIHTPSNDQIYASGLSPYIQPNCSSTYHTSAILSAAIETATTCFRLKKKSMTLGNLEGLLNWRKDTRLASLNVSLPLPILHEGYAATLVSGHVLSPLLDLTSPMALTKAEEIFGESVTIRGIAQDKGLDDYLVELGKAFKDQLDPLQHRSLVDSAYPLPDSYPRFFTALLDQDGWIRSTNQTGLERPQKVPMLTQLSTNSNMKALLQAQCQAANHIPLKDVMEFLQSDEGFDRDDYLAAKEDLLQLVDIYSLDEDMQ</sequence>
<feature type="domain" description="DML1/Misato tubulin" evidence="6">
    <location>
        <begin position="127"/>
        <end position="307"/>
    </location>
</feature>
<dbReference type="Pfam" id="PF14881">
    <property type="entry name" value="Tubulin_3"/>
    <property type="match status" value="1"/>
</dbReference>
<gene>
    <name evidence="7" type="ORF">DM01DRAFT_1336611</name>
</gene>
<keyword evidence="4" id="KW-0496">Mitochondrion</keyword>
<proteinExistence type="inferred from homology"/>
<dbReference type="InterPro" id="IPR036525">
    <property type="entry name" value="Tubulin/FtsZ_GTPase_sf"/>
</dbReference>
<dbReference type="STRING" id="101127.A0A1X2GFV5"/>
<reference evidence="7 8" key="1">
    <citation type="submission" date="2016-07" db="EMBL/GenBank/DDBJ databases">
        <title>Pervasive Adenine N6-methylation of Active Genes in Fungi.</title>
        <authorList>
            <consortium name="DOE Joint Genome Institute"/>
            <person name="Mondo S.J."/>
            <person name="Dannebaum R.O."/>
            <person name="Kuo R.C."/>
            <person name="Labutti K."/>
            <person name="Haridas S."/>
            <person name="Kuo A."/>
            <person name="Salamov A."/>
            <person name="Ahrendt S.R."/>
            <person name="Lipzen A."/>
            <person name="Sullivan W."/>
            <person name="Andreopoulos W.B."/>
            <person name="Clum A."/>
            <person name="Lindquist E."/>
            <person name="Daum C."/>
            <person name="Ramamoorthy G.K."/>
            <person name="Gryganskyi A."/>
            <person name="Culley D."/>
            <person name="Magnuson J.K."/>
            <person name="James T.Y."/>
            <person name="O'Malley M.A."/>
            <person name="Stajich J.E."/>
            <person name="Spatafora J.W."/>
            <person name="Visel A."/>
            <person name="Grigoriev I.V."/>
        </authorList>
    </citation>
    <scope>NUCLEOTIDE SEQUENCE [LARGE SCALE GENOMIC DNA]</scope>
    <source>
        <strain evidence="7 8">NRRL 3301</strain>
    </source>
</reference>
<protein>
    <submittedName>
        <fullName evidence="7">Tubulin nucleotide-binding domain-like protein</fullName>
    </submittedName>
</protein>
<evidence type="ECO:0000313" key="7">
    <source>
        <dbReference type="EMBL" id="ORX52832.1"/>
    </source>
</evidence>
<comment type="caution">
    <text evidence="7">The sequence shown here is derived from an EMBL/GenBank/DDBJ whole genome shotgun (WGS) entry which is preliminary data.</text>
</comment>
<dbReference type="GO" id="GO:0005739">
    <property type="term" value="C:mitochondrion"/>
    <property type="evidence" value="ECO:0007669"/>
    <property type="project" value="UniProtKB-SubCell"/>
</dbReference>
<evidence type="ECO:0000256" key="1">
    <source>
        <dbReference type="ARBA" id="ARBA00003757"/>
    </source>
</evidence>
<evidence type="ECO:0000313" key="8">
    <source>
        <dbReference type="Proteomes" id="UP000242146"/>
    </source>
</evidence>
<dbReference type="PANTHER" id="PTHR13391:SF0">
    <property type="entry name" value="PROTEIN MISATO HOMOLOG 1"/>
    <property type="match status" value="1"/>
</dbReference>
<dbReference type="InterPro" id="IPR019605">
    <property type="entry name" value="Misato_II_tubulin-like"/>
</dbReference>
<organism evidence="7 8">
    <name type="scientific">Hesseltinella vesiculosa</name>
    <dbReference type="NCBI Taxonomy" id="101127"/>
    <lineage>
        <taxon>Eukaryota</taxon>
        <taxon>Fungi</taxon>
        <taxon>Fungi incertae sedis</taxon>
        <taxon>Mucoromycota</taxon>
        <taxon>Mucoromycotina</taxon>
        <taxon>Mucoromycetes</taxon>
        <taxon>Mucorales</taxon>
        <taxon>Cunninghamellaceae</taxon>
        <taxon>Hesseltinella</taxon>
    </lineage>
</organism>
<dbReference type="Pfam" id="PF10644">
    <property type="entry name" value="Misat_Tub_SegII"/>
    <property type="match status" value="1"/>
</dbReference>
<keyword evidence="8" id="KW-1185">Reference proteome</keyword>
<evidence type="ECO:0000256" key="3">
    <source>
        <dbReference type="ARBA" id="ARBA00008507"/>
    </source>
</evidence>